<feature type="region of interest" description="Disordered" evidence="1">
    <location>
        <begin position="56"/>
        <end position="80"/>
    </location>
</feature>
<evidence type="ECO:0000313" key="3">
    <source>
        <dbReference type="Proteomes" id="UP000283269"/>
    </source>
</evidence>
<dbReference type="Proteomes" id="UP000283269">
    <property type="component" value="Unassembled WGS sequence"/>
</dbReference>
<dbReference type="AlphaFoldDB" id="A0A409XQL5"/>
<evidence type="ECO:0000313" key="2">
    <source>
        <dbReference type="EMBL" id="PPQ93004.1"/>
    </source>
</evidence>
<protein>
    <submittedName>
        <fullName evidence="2">Uncharacterized protein</fullName>
    </submittedName>
</protein>
<dbReference type="InParanoid" id="A0A409XQL5"/>
<name>A0A409XQL5_PSICY</name>
<proteinExistence type="predicted"/>
<organism evidence="2 3">
    <name type="scientific">Psilocybe cyanescens</name>
    <dbReference type="NCBI Taxonomy" id="93625"/>
    <lineage>
        <taxon>Eukaryota</taxon>
        <taxon>Fungi</taxon>
        <taxon>Dikarya</taxon>
        <taxon>Basidiomycota</taxon>
        <taxon>Agaricomycotina</taxon>
        <taxon>Agaricomycetes</taxon>
        <taxon>Agaricomycetidae</taxon>
        <taxon>Agaricales</taxon>
        <taxon>Agaricineae</taxon>
        <taxon>Strophariaceae</taxon>
        <taxon>Psilocybe</taxon>
    </lineage>
</organism>
<comment type="caution">
    <text evidence="2">The sequence shown here is derived from an EMBL/GenBank/DDBJ whole genome shotgun (WGS) entry which is preliminary data.</text>
</comment>
<accession>A0A409XQL5</accession>
<gene>
    <name evidence="2" type="ORF">CVT25_000204</name>
</gene>
<sequence>MGQCAASDEFLKELAHNLDGSVVLPKVRTLEIDTDMMMPSHWAAFGKILPTKSKVEDPPLETPLDTQKTFRPLSGFRGPG</sequence>
<reference evidence="2 3" key="1">
    <citation type="journal article" date="2018" name="Evol. Lett.">
        <title>Horizontal gene cluster transfer increased hallucinogenic mushroom diversity.</title>
        <authorList>
            <person name="Reynolds H.T."/>
            <person name="Vijayakumar V."/>
            <person name="Gluck-Thaler E."/>
            <person name="Korotkin H.B."/>
            <person name="Matheny P.B."/>
            <person name="Slot J.C."/>
        </authorList>
    </citation>
    <scope>NUCLEOTIDE SEQUENCE [LARGE SCALE GENOMIC DNA]</scope>
    <source>
        <strain evidence="2 3">2631</strain>
    </source>
</reference>
<keyword evidence="3" id="KW-1185">Reference proteome</keyword>
<evidence type="ECO:0000256" key="1">
    <source>
        <dbReference type="SAM" id="MobiDB-lite"/>
    </source>
</evidence>
<dbReference type="EMBL" id="NHYD01000886">
    <property type="protein sequence ID" value="PPQ93004.1"/>
    <property type="molecule type" value="Genomic_DNA"/>
</dbReference>